<comment type="caution">
    <text evidence="1">The sequence shown here is derived from an EMBL/GenBank/DDBJ whole genome shotgun (WGS) entry which is preliminary data.</text>
</comment>
<evidence type="ECO:0000313" key="1">
    <source>
        <dbReference type="EMBL" id="PZN71222.1"/>
    </source>
</evidence>
<sequence>MTTTISTTDAKRTRWQNLWHTLHTLRFAPLPSEEEIDQVFSSLPKRQPKENLPDWLERVGRGGAGRTLTVLAEFQRWAASSATEAQLPLPTVPMVSLNEAFRLTTTLLGGLISLHVEALGVAAFSYAGQTVGLTLQDGSDTLVEFELDENGNGEETVEDNEQARLALVQPCLVLVESGDGG</sequence>
<proteinExistence type="predicted"/>
<protein>
    <submittedName>
        <fullName evidence="1">Uncharacterized protein</fullName>
    </submittedName>
</protein>
<accession>A0A2W4QGC8</accession>
<reference evidence="1 2" key="1">
    <citation type="journal article" date="2018" name="Aquat. Microb. Ecol.">
        <title>Gammaproteobacterial methanotrophs dominate.</title>
        <authorList>
            <person name="Rissanen A.J."/>
            <person name="Saarenheimo J."/>
            <person name="Tiirola M."/>
            <person name="Peura S."/>
            <person name="Aalto S.L."/>
            <person name="Karvinen A."/>
            <person name="Nykanen H."/>
        </authorList>
    </citation>
    <scope>NUCLEOTIDE SEQUENCE [LARGE SCALE GENOMIC DNA]</scope>
    <source>
        <strain evidence="1">AMbin10</strain>
    </source>
</reference>
<gene>
    <name evidence="1" type="ORF">DM484_26820</name>
</gene>
<organism evidence="1 2">
    <name type="scientific">Candidatus Methylumidiphilus alinenensis</name>
    <dbReference type="NCBI Taxonomy" id="2202197"/>
    <lineage>
        <taxon>Bacteria</taxon>
        <taxon>Pseudomonadati</taxon>
        <taxon>Pseudomonadota</taxon>
        <taxon>Gammaproteobacteria</taxon>
        <taxon>Methylococcales</taxon>
        <taxon>Candidatus Methylumidiphilus</taxon>
    </lineage>
</organism>
<dbReference type="EMBL" id="QJPH01000531">
    <property type="protein sequence ID" value="PZN71222.1"/>
    <property type="molecule type" value="Genomic_DNA"/>
</dbReference>
<dbReference type="Proteomes" id="UP000249396">
    <property type="component" value="Unassembled WGS sequence"/>
</dbReference>
<name>A0A2W4QGC8_9GAMM</name>
<evidence type="ECO:0000313" key="2">
    <source>
        <dbReference type="Proteomes" id="UP000249396"/>
    </source>
</evidence>
<dbReference type="AlphaFoldDB" id="A0A2W4QGC8"/>